<evidence type="ECO:0000313" key="1">
    <source>
        <dbReference type="EMBL" id="KAK9240242.1"/>
    </source>
</evidence>
<reference evidence="2" key="1">
    <citation type="journal article" date="2024" name="Front. Bioeng. Biotechnol.">
        <title>Genome-scale model development and genomic sequencing of the oleaginous clade Lipomyces.</title>
        <authorList>
            <person name="Czajka J.J."/>
            <person name="Han Y."/>
            <person name="Kim J."/>
            <person name="Mondo S.J."/>
            <person name="Hofstad B.A."/>
            <person name="Robles A."/>
            <person name="Haridas S."/>
            <person name="Riley R."/>
            <person name="LaButti K."/>
            <person name="Pangilinan J."/>
            <person name="Andreopoulos W."/>
            <person name="Lipzen A."/>
            <person name="Yan J."/>
            <person name="Wang M."/>
            <person name="Ng V."/>
            <person name="Grigoriev I.V."/>
            <person name="Spatafora J.W."/>
            <person name="Magnuson J.K."/>
            <person name="Baker S.E."/>
            <person name="Pomraning K.R."/>
        </authorList>
    </citation>
    <scope>NUCLEOTIDE SEQUENCE [LARGE SCALE GENOMIC DNA]</scope>
    <source>
        <strain evidence="2">CBS 7786</strain>
    </source>
</reference>
<name>A0ACC3T8J7_LIPKO</name>
<evidence type="ECO:0000313" key="2">
    <source>
        <dbReference type="Proteomes" id="UP001433508"/>
    </source>
</evidence>
<sequence length="122" mass="14679">MMALWIAQTPQRKQKWKIICKANGLKEKFIEYDVDTRCHSTHRMVRDAFEAKLQIKKWIEHQHYLPLFSTEDWGRLQQIENVLKSVTCVTTRQQHKNGKRVREVHNYTRMSSTSENHSREII</sequence>
<dbReference type="Proteomes" id="UP001433508">
    <property type="component" value="Unassembled WGS sequence"/>
</dbReference>
<keyword evidence="2" id="KW-1185">Reference proteome</keyword>
<protein>
    <submittedName>
        <fullName evidence="1">Uncharacterized protein</fullName>
    </submittedName>
</protein>
<proteinExistence type="predicted"/>
<comment type="caution">
    <text evidence="1">The sequence shown here is derived from an EMBL/GenBank/DDBJ whole genome shotgun (WGS) entry which is preliminary data.</text>
</comment>
<gene>
    <name evidence="1" type="ORF">V1525DRAFT_395424</name>
</gene>
<dbReference type="EMBL" id="MU971340">
    <property type="protein sequence ID" value="KAK9240242.1"/>
    <property type="molecule type" value="Genomic_DNA"/>
</dbReference>
<organism evidence="1 2">
    <name type="scientific">Lipomyces kononenkoae</name>
    <name type="common">Yeast</name>
    <dbReference type="NCBI Taxonomy" id="34357"/>
    <lineage>
        <taxon>Eukaryota</taxon>
        <taxon>Fungi</taxon>
        <taxon>Dikarya</taxon>
        <taxon>Ascomycota</taxon>
        <taxon>Saccharomycotina</taxon>
        <taxon>Lipomycetes</taxon>
        <taxon>Lipomycetales</taxon>
        <taxon>Lipomycetaceae</taxon>
        <taxon>Lipomyces</taxon>
    </lineage>
</organism>
<accession>A0ACC3T8J7</accession>